<feature type="non-terminal residue" evidence="1">
    <location>
        <position position="105"/>
    </location>
</feature>
<dbReference type="OrthoDB" id="10577017at2759"/>
<dbReference type="EMBL" id="CAMXCT020003351">
    <property type="protein sequence ID" value="CAL1157415.1"/>
    <property type="molecule type" value="Genomic_DNA"/>
</dbReference>
<dbReference type="EMBL" id="CAMXCT030003351">
    <property type="protein sequence ID" value="CAL4791352.1"/>
    <property type="molecule type" value="Genomic_DNA"/>
</dbReference>
<name>A0A9P1D6A2_9DINO</name>
<dbReference type="Proteomes" id="UP001152797">
    <property type="component" value="Unassembled WGS sequence"/>
</dbReference>
<gene>
    <name evidence="1" type="ORF">C1SCF055_LOCUS29857</name>
</gene>
<reference evidence="1" key="1">
    <citation type="submission" date="2022-10" db="EMBL/GenBank/DDBJ databases">
        <authorList>
            <person name="Chen Y."/>
            <person name="Dougan E. K."/>
            <person name="Chan C."/>
            <person name="Rhodes N."/>
            <person name="Thang M."/>
        </authorList>
    </citation>
    <scope>NUCLEOTIDE SEQUENCE</scope>
</reference>
<evidence type="ECO:0000313" key="2">
    <source>
        <dbReference type="EMBL" id="CAL4791352.1"/>
    </source>
</evidence>
<accession>A0A9P1D6A2</accession>
<keyword evidence="3" id="KW-1185">Reference proteome</keyword>
<evidence type="ECO:0000313" key="1">
    <source>
        <dbReference type="EMBL" id="CAI4004040.1"/>
    </source>
</evidence>
<proteinExistence type="predicted"/>
<comment type="caution">
    <text evidence="1">The sequence shown here is derived from an EMBL/GenBank/DDBJ whole genome shotgun (WGS) entry which is preliminary data.</text>
</comment>
<sequence length="105" mass="11670">RTDDRQGLQKYHGAFKAMLEALRRLSPEKCSDVPSLTAACPPPEGEAPNVLAMVLERVVLVLVATGQEKDLELVKRIYQCFRVARESPPLLQMLAMLQSSGHLLK</sequence>
<dbReference type="AlphaFoldDB" id="A0A9P1D6A2"/>
<reference evidence="2 3" key="2">
    <citation type="submission" date="2024-05" db="EMBL/GenBank/DDBJ databases">
        <authorList>
            <person name="Chen Y."/>
            <person name="Shah S."/>
            <person name="Dougan E. K."/>
            <person name="Thang M."/>
            <person name="Chan C."/>
        </authorList>
    </citation>
    <scope>NUCLEOTIDE SEQUENCE [LARGE SCALE GENOMIC DNA]</scope>
</reference>
<organism evidence="1">
    <name type="scientific">Cladocopium goreaui</name>
    <dbReference type="NCBI Taxonomy" id="2562237"/>
    <lineage>
        <taxon>Eukaryota</taxon>
        <taxon>Sar</taxon>
        <taxon>Alveolata</taxon>
        <taxon>Dinophyceae</taxon>
        <taxon>Suessiales</taxon>
        <taxon>Symbiodiniaceae</taxon>
        <taxon>Cladocopium</taxon>
    </lineage>
</organism>
<evidence type="ECO:0000313" key="3">
    <source>
        <dbReference type="Proteomes" id="UP001152797"/>
    </source>
</evidence>
<dbReference type="EMBL" id="CAMXCT010003351">
    <property type="protein sequence ID" value="CAI4004040.1"/>
    <property type="molecule type" value="Genomic_DNA"/>
</dbReference>
<protein>
    <submittedName>
        <fullName evidence="1">Uncharacterized protein</fullName>
    </submittedName>
</protein>